<evidence type="ECO:0000256" key="4">
    <source>
        <dbReference type="ARBA" id="ARBA00005178"/>
    </source>
</evidence>
<dbReference type="Gene3D" id="3.10.196.10">
    <property type="entry name" value="Vitamin B12-dependent methionine synthase, activation domain"/>
    <property type="match status" value="1"/>
</dbReference>
<dbReference type="GO" id="GO:0046653">
    <property type="term" value="P:tetrahydrofolate metabolic process"/>
    <property type="evidence" value="ECO:0007669"/>
    <property type="project" value="TreeGrafter"/>
</dbReference>
<comment type="pathway">
    <text evidence="4 20">Amino-acid biosynthesis; L-methionine biosynthesis via de novo pathway; L-methionine from L-homocysteine (MetH route): step 1/1.</text>
</comment>
<evidence type="ECO:0000256" key="7">
    <source>
        <dbReference type="ARBA" id="ARBA00013998"/>
    </source>
</evidence>
<dbReference type="Pfam" id="PF00809">
    <property type="entry name" value="Pterin_bind"/>
    <property type="match status" value="1"/>
</dbReference>
<proteinExistence type="inferred from homology"/>
<dbReference type="SUPFAM" id="SSF56507">
    <property type="entry name" value="Methionine synthase activation domain-like"/>
    <property type="match status" value="1"/>
</dbReference>
<dbReference type="UniPathway" id="UPA00051">
    <property type="reaction ID" value="UER00081"/>
</dbReference>
<protein>
    <recommendedName>
        <fullName evidence="7 19">Methionine synthase</fullName>
        <ecNumber evidence="6 19">2.1.1.13</ecNumber>
    </recommendedName>
    <alternativeName>
        <fullName evidence="20">5-methyltetrahydrofolate--homocysteine methyltransferase</fullName>
    </alternativeName>
</protein>
<evidence type="ECO:0000256" key="16">
    <source>
        <dbReference type="ARBA" id="ARBA00023167"/>
    </source>
</evidence>
<dbReference type="FunFam" id="3.40.50.280:FF:000004">
    <property type="entry name" value="Methionine synthase"/>
    <property type="match status" value="1"/>
</dbReference>
<keyword evidence="9 20" id="KW-0028">Amino-acid biosynthesis</keyword>
<dbReference type="InterPro" id="IPR000489">
    <property type="entry name" value="Pterin-binding_dom"/>
</dbReference>
<keyword evidence="10 20" id="KW-0846">Cobalamin</keyword>
<evidence type="ECO:0000256" key="10">
    <source>
        <dbReference type="ARBA" id="ARBA00022628"/>
    </source>
</evidence>
<comment type="cofactor">
    <cofactor evidence="3 20 21">
        <name>methylcob(III)alamin</name>
        <dbReference type="ChEBI" id="CHEBI:28115"/>
    </cofactor>
</comment>
<dbReference type="Pfam" id="PF02310">
    <property type="entry name" value="B12-binding"/>
    <property type="match status" value="1"/>
</dbReference>
<dbReference type="SUPFAM" id="SSF52242">
    <property type="entry name" value="Cobalamin (vitamin B12)-binding domain"/>
    <property type="match status" value="1"/>
</dbReference>
<dbReference type="PANTHER" id="PTHR45833:SF1">
    <property type="entry name" value="METHIONINE SYNTHASE"/>
    <property type="match status" value="1"/>
</dbReference>
<dbReference type="PROSITE" id="PS50970">
    <property type="entry name" value="HCY"/>
    <property type="match status" value="1"/>
</dbReference>
<keyword evidence="8 20" id="KW-0489">Methyltransferase</keyword>
<evidence type="ECO:0000256" key="22">
    <source>
        <dbReference type="PIRSR" id="PIRSR000381-2"/>
    </source>
</evidence>
<dbReference type="EC" id="2.1.1.13" evidence="6 19"/>
<evidence type="ECO:0000259" key="25">
    <source>
        <dbReference type="PROSITE" id="PS50972"/>
    </source>
</evidence>
<dbReference type="Pfam" id="PF02574">
    <property type="entry name" value="S-methyl_trans"/>
    <property type="match status" value="1"/>
</dbReference>
<dbReference type="Gene3D" id="1.10.1240.10">
    <property type="entry name" value="Methionine synthase domain"/>
    <property type="match status" value="1"/>
</dbReference>
<keyword evidence="17 20" id="KW-0170">Cobalt</keyword>
<dbReference type="InterPro" id="IPR003759">
    <property type="entry name" value="Cbl-bd_cap"/>
</dbReference>
<dbReference type="NCBIfam" id="TIGR02082">
    <property type="entry name" value="metH"/>
    <property type="match status" value="1"/>
</dbReference>
<dbReference type="PANTHER" id="PTHR45833">
    <property type="entry name" value="METHIONINE SYNTHASE"/>
    <property type="match status" value="1"/>
</dbReference>
<evidence type="ECO:0000256" key="18">
    <source>
        <dbReference type="ARBA" id="ARBA00025552"/>
    </source>
</evidence>
<keyword evidence="13 20" id="KW-0479">Metal-binding</keyword>
<feature type="binding site" evidence="22">
    <location>
        <position position="1134"/>
    </location>
    <ligand>
        <name>S-adenosyl-L-methionine</name>
        <dbReference type="ChEBI" id="CHEBI:59789"/>
    </ligand>
</feature>
<dbReference type="FunFam" id="1.10.1240.10:FF:000002">
    <property type="entry name" value="Methionine synthase"/>
    <property type="match status" value="1"/>
</dbReference>
<feature type="binding site" evidence="21 23">
    <location>
        <position position="225"/>
    </location>
    <ligand>
        <name>Zn(2+)</name>
        <dbReference type="ChEBI" id="CHEBI:29105"/>
    </ligand>
</feature>
<gene>
    <name evidence="29" type="primary">metH</name>
    <name evidence="29" type="ORF">GKIL_0991</name>
</gene>
<dbReference type="Gene3D" id="3.40.50.280">
    <property type="entry name" value="Cobalamin-binding domain"/>
    <property type="match status" value="1"/>
</dbReference>
<keyword evidence="30" id="KW-1185">Reference proteome</keyword>
<comment type="catalytic activity">
    <reaction evidence="1 20">
        <text>(6S)-5-methyl-5,6,7,8-tetrahydrofolate + L-homocysteine = (6S)-5,6,7,8-tetrahydrofolate + L-methionine</text>
        <dbReference type="Rhea" id="RHEA:11172"/>
        <dbReference type="ChEBI" id="CHEBI:18608"/>
        <dbReference type="ChEBI" id="CHEBI:57453"/>
        <dbReference type="ChEBI" id="CHEBI:57844"/>
        <dbReference type="ChEBI" id="CHEBI:58199"/>
        <dbReference type="EC" id="2.1.1.13"/>
    </reaction>
</comment>
<dbReference type="FunFam" id="3.20.20.330:FF:000001">
    <property type="entry name" value="Methionine synthase"/>
    <property type="match status" value="1"/>
</dbReference>
<keyword evidence="15 20" id="KW-0862">Zinc</keyword>
<dbReference type="InterPro" id="IPR011005">
    <property type="entry name" value="Dihydropteroate_synth-like_sf"/>
</dbReference>
<dbReference type="InterPro" id="IPR004223">
    <property type="entry name" value="VitB12-dep_Met_synth_activ_dom"/>
</dbReference>
<dbReference type="InterPro" id="IPR033706">
    <property type="entry name" value="Met_synthase_B12-bd"/>
</dbReference>
<dbReference type="HOGENOM" id="CLU_004914_4_0_3"/>
<comment type="similarity">
    <text evidence="5">Belongs to the vitamin-B12 dependent methionine synthase family.</text>
</comment>
<evidence type="ECO:0000256" key="17">
    <source>
        <dbReference type="ARBA" id="ARBA00023285"/>
    </source>
</evidence>
<dbReference type="OrthoDB" id="9803687at2"/>
<keyword evidence="11 20" id="KW-0808">Transferase</keyword>
<reference evidence="29 30" key="1">
    <citation type="journal article" date="2013" name="PLoS ONE">
        <title>Cultivation and Complete Genome Sequencing of Gloeobacter kilaueensis sp. nov., from a Lava Cave in Kilauea Caldera, Hawai'i.</title>
        <authorList>
            <person name="Saw J.H."/>
            <person name="Schatz M."/>
            <person name="Brown M.V."/>
            <person name="Kunkel D.D."/>
            <person name="Foster J.S."/>
            <person name="Shick H."/>
            <person name="Christensen S."/>
            <person name="Hou S."/>
            <person name="Wan X."/>
            <person name="Donachie S.P."/>
        </authorList>
    </citation>
    <scope>NUCLEOTIDE SEQUENCE [LARGE SCALE GENOMIC DNA]</scope>
    <source>
        <strain evidence="30">JS</strain>
    </source>
</reference>
<evidence type="ECO:0000256" key="3">
    <source>
        <dbReference type="ARBA" id="ARBA00001956"/>
    </source>
</evidence>
<dbReference type="GO" id="GO:0005829">
    <property type="term" value="C:cytosol"/>
    <property type="evidence" value="ECO:0007669"/>
    <property type="project" value="TreeGrafter"/>
</dbReference>
<dbReference type="SUPFAM" id="SSF82282">
    <property type="entry name" value="Homocysteine S-methyltransferase"/>
    <property type="match status" value="1"/>
</dbReference>
<dbReference type="CDD" id="cd00740">
    <property type="entry name" value="MeTr"/>
    <property type="match status" value="1"/>
</dbReference>
<evidence type="ECO:0000256" key="21">
    <source>
        <dbReference type="PIRSR" id="PIRSR000381-1"/>
    </source>
</evidence>
<dbReference type="Pfam" id="PF02607">
    <property type="entry name" value="B12-binding_2"/>
    <property type="match status" value="1"/>
</dbReference>
<evidence type="ECO:0000256" key="20">
    <source>
        <dbReference type="PIRNR" id="PIRNR000381"/>
    </source>
</evidence>
<dbReference type="eggNOG" id="COG1410">
    <property type="taxonomic scope" value="Bacteria"/>
</dbReference>
<dbReference type="eggNOG" id="COG0646">
    <property type="taxonomic scope" value="Bacteria"/>
</dbReference>
<dbReference type="STRING" id="1183438.GKIL_0991"/>
<feature type="binding site" evidence="21 23">
    <location>
        <position position="291"/>
    </location>
    <ligand>
        <name>Zn(2+)</name>
        <dbReference type="ChEBI" id="CHEBI:29105"/>
    </ligand>
</feature>
<comment type="function">
    <text evidence="18 20">Catalyzes the transfer of a methyl group from methyl-cobalamin to homocysteine, yielding enzyme-bound cob(I)alamin and methionine. Subsequently, remethylates the cofactor using methyltetrahydrofolate.</text>
</comment>
<dbReference type="EMBL" id="CP003587">
    <property type="protein sequence ID" value="AGY57237.1"/>
    <property type="molecule type" value="Genomic_DNA"/>
</dbReference>
<feature type="binding site" evidence="22">
    <location>
        <begin position="729"/>
        <end position="733"/>
    </location>
    <ligand>
        <name>methylcob(III)alamin</name>
        <dbReference type="ChEBI" id="CHEBI:28115"/>
    </ligand>
</feature>
<dbReference type="Proteomes" id="UP000017396">
    <property type="component" value="Chromosome"/>
</dbReference>
<dbReference type="Gene3D" id="3.20.20.330">
    <property type="entry name" value="Homocysteine-binding-like domain"/>
    <property type="match status" value="1"/>
</dbReference>
<dbReference type="PROSITE" id="PS51337">
    <property type="entry name" value="B12_BINDING_NTER"/>
    <property type="match status" value="1"/>
</dbReference>
<dbReference type="GO" id="GO:0008270">
    <property type="term" value="F:zinc ion binding"/>
    <property type="evidence" value="ECO:0007669"/>
    <property type="project" value="UniProtKB-UniRule"/>
</dbReference>
<feature type="domain" description="B12-binding" evidence="27">
    <location>
        <begin position="719"/>
        <end position="854"/>
    </location>
</feature>
<evidence type="ECO:0000256" key="14">
    <source>
        <dbReference type="ARBA" id="ARBA00022737"/>
    </source>
</evidence>
<evidence type="ECO:0000256" key="13">
    <source>
        <dbReference type="ARBA" id="ARBA00022723"/>
    </source>
</evidence>
<feature type="domain" description="Pterin-binding" evidence="25">
    <location>
        <begin position="337"/>
        <end position="594"/>
    </location>
</feature>
<dbReference type="InterPro" id="IPR003726">
    <property type="entry name" value="HCY_dom"/>
</dbReference>
<dbReference type="PATRIC" id="fig|1183438.3.peg.984"/>
<feature type="binding site" evidence="22">
    <location>
        <begin position="1188"/>
        <end position="1189"/>
    </location>
    <ligand>
        <name>S-adenosyl-L-methionine</name>
        <dbReference type="ChEBI" id="CHEBI:59789"/>
    </ligand>
</feature>
<feature type="domain" description="AdoMet activation" evidence="26">
    <location>
        <begin position="891"/>
        <end position="1191"/>
    </location>
</feature>
<dbReference type="GO" id="GO:0031419">
    <property type="term" value="F:cobalamin binding"/>
    <property type="evidence" value="ECO:0007669"/>
    <property type="project" value="UniProtKB-UniRule"/>
</dbReference>
<keyword evidence="14" id="KW-0677">Repeat</keyword>
<comment type="cofactor">
    <cofactor evidence="2 20 23">
        <name>Zn(2+)</name>
        <dbReference type="ChEBI" id="CHEBI:29105"/>
    </cofactor>
</comment>
<evidence type="ECO:0000256" key="8">
    <source>
        <dbReference type="ARBA" id="ARBA00022603"/>
    </source>
</evidence>
<keyword evidence="12 20" id="KW-0949">S-adenosyl-L-methionine</keyword>
<dbReference type="GO" id="GO:0050667">
    <property type="term" value="P:homocysteine metabolic process"/>
    <property type="evidence" value="ECO:0007669"/>
    <property type="project" value="TreeGrafter"/>
</dbReference>
<evidence type="ECO:0000259" key="27">
    <source>
        <dbReference type="PROSITE" id="PS51332"/>
    </source>
</evidence>
<dbReference type="PROSITE" id="PS51332">
    <property type="entry name" value="B12_BINDING"/>
    <property type="match status" value="1"/>
</dbReference>
<dbReference type="InterPro" id="IPR011822">
    <property type="entry name" value="MetH"/>
</dbReference>
<dbReference type="Pfam" id="PF02965">
    <property type="entry name" value="Met_synt_B12"/>
    <property type="match status" value="1"/>
</dbReference>
<dbReference type="SMART" id="SM01018">
    <property type="entry name" value="B12-binding_2"/>
    <property type="match status" value="1"/>
</dbReference>
<feature type="binding site" evidence="22">
    <location>
        <position position="777"/>
    </location>
    <ligand>
        <name>methylcob(III)alamin</name>
        <dbReference type="ChEBI" id="CHEBI:28115"/>
    </ligand>
</feature>
<evidence type="ECO:0000256" key="9">
    <source>
        <dbReference type="ARBA" id="ARBA00022605"/>
    </source>
</evidence>
<feature type="domain" description="Hcy-binding" evidence="24">
    <location>
        <begin position="2"/>
        <end position="306"/>
    </location>
</feature>
<feature type="domain" description="B12-binding N-terminal" evidence="28">
    <location>
        <begin position="626"/>
        <end position="719"/>
    </location>
</feature>
<evidence type="ECO:0000256" key="23">
    <source>
        <dbReference type="PROSITE-ProRule" id="PRU00333"/>
    </source>
</evidence>
<dbReference type="GO" id="GO:0008705">
    <property type="term" value="F:methionine synthase activity"/>
    <property type="evidence" value="ECO:0007669"/>
    <property type="project" value="UniProtKB-UniRule"/>
</dbReference>
<dbReference type="CDD" id="cd02069">
    <property type="entry name" value="methionine_synthase_B12_BD"/>
    <property type="match status" value="1"/>
</dbReference>
<dbReference type="InterPro" id="IPR036724">
    <property type="entry name" value="Cobalamin-bd_sf"/>
</dbReference>
<evidence type="ECO:0000259" key="26">
    <source>
        <dbReference type="PROSITE" id="PS50974"/>
    </source>
</evidence>
<dbReference type="PIRSF" id="PIRSF000381">
    <property type="entry name" value="MetH"/>
    <property type="match status" value="1"/>
</dbReference>
<dbReference type="PROSITE" id="PS50974">
    <property type="entry name" value="ADOMET_ACTIVATION"/>
    <property type="match status" value="1"/>
</dbReference>
<evidence type="ECO:0000256" key="19">
    <source>
        <dbReference type="NCBIfam" id="TIGR02082"/>
    </source>
</evidence>
<dbReference type="InterPro" id="IPR006158">
    <property type="entry name" value="Cobalamin-bd"/>
</dbReference>
<dbReference type="RefSeq" id="WP_023172302.1">
    <property type="nucleotide sequence ID" value="NC_022600.1"/>
</dbReference>
<evidence type="ECO:0000256" key="12">
    <source>
        <dbReference type="ARBA" id="ARBA00022691"/>
    </source>
</evidence>
<evidence type="ECO:0000256" key="6">
    <source>
        <dbReference type="ARBA" id="ARBA00012032"/>
    </source>
</evidence>
<evidence type="ECO:0000256" key="2">
    <source>
        <dbReference type="ARBA" id="ARBA00001947"/>
    </source>
</evidence>
<feature type="binding site" evidence="22">
    <location>
        <position position="940"/>
    </location>
    <ligand>
        <name>S-adenosyl-L-methionine</name>
        <dbReference type="ChEBI" id="CHEBI:59789"/>
    </ligand>
</feature>
<feature type="binding site" evidence="22">
    <location>
        <position position="833"/>
    </location>
    <ligand>
        <name>methylcob(III)alamin</name>
        <dbReference type="ChEBI" id="CHEBI:28115"/>
    </ligand>
</feature>
<dbReference type="AlphaFoldDB" id="U5QE48"/>
<evidence type="ECO:0000256" key="1">
    <source>
        <dbReference type="ARBA" id="ARBA00001700"/>
    </source>
</evidence>
<dbReference type="SUPFAM" id="SSF47644">
    <property type="entry name" value="Methionine synthase domain"/>
    <property type="match status" value="1"/>
</dbReference>
<accession>U5QE48</accession>
<keyword evidence="16 20" id="KW-0486">Methionine biosynthesis</keyword>
<dbReference type="InterPro" id="IPR036589">
    <property type="entry name" value="HCY_dom_sf"/>
</dbReference>
<comment type="domain">
    <text evidence="20">Modular enzyme with four functionally distinct domains. The isolated Hcy-binding domain catalyzes methyl transfer from free methylcobalamin to homocysteine. The Hcy-binding domain in association with the pterin-binding domain catalyzes the methylation of cob(I)alamin by methyltetrahydrofolate and the methylation of homocysteine. The B12-binding domain binds the cofactor. The AdoMet activation domain binds S-adenosyl-L-methionine. Under aerobic conditions cob(I)alamin can be converted to inactive cob(II)alamin. Reductive methylation by S-adenosyl-L-methionine and flavodoxin regenerates methylcobalamin.</text>
</comment>
<name>U5QE48_GLOK1</name>
<evidence type="ECO:0000256" key="11">
    <source>
        <dbReference type="ARBA" id="ARBA00022679"/>
    </source>
</evidence>
<evidence type="ECO:0000259" key="28">
    <source>
        <dbReference type="PROSITE" id="PS51337"/>
    </source>
</evidence>
<sequence>MTHPFLELLRQRIVVFDGAMGTSIQKMGLSAEDFGGAQLEGCNEYLVISKPEAIEQIHASYLEAGADVIETDTFGCSTIVLAEYGLADRAYELAFQAAQLARRVADRYSTPDKPRFVAGSIGPGTRIATLGQTDYDALKAAYLDNVRGLVDGGADVLMVETCQDLLQIKAVLADIALVFEQKGIRLPVITSLTIEQQGTMLVGSDISAALGALLPYPIDVLGLNCATGPDLMSEHLRYLAHNSPFAISVIPNAGLPENVGGHAHYHLTPEEMVSHVRRFVDELGINIVGGCCGTTPEHIRALAQAVEGVKPRERQVQVVPQVASLYNPVPLSIDPAPLLVGERLNANGSKKFRELLLVEDWDGIVGMAREQEREGAHILDVCVDYVGRDGVRDMNETVARLKTQATVPLMIDSTEIPVIHTALKQLGGRAIVNSINLEDGEVRMQKLLPLCHEFGAAVVALTIDETEGMARTAARKLAVARRIHDLAVYKYGLKSEDLIFDPLTFTLGSGDADSRRLGIETLEGIRLIKEQLPGTRTILGLSNISFGLNPAARQVLNSVYLYYAVQNGLDMAIVHASKILPLNRIEPEERELHRKLIFDEHDAGDPLQNLLAFYARQEGGGKTRKQPTIDASAPVEERLKRRIIDGNRVGLDKDLAEALKTHPPLTIINVHLLDGMRVVGELFGSGQMQLPFVLQSAETMKAAVGYLEPFMEKSEGSTRGTVVIATVKGDVHDIGKNLVDIILSNNGYRVINLGIRQPVENIIAAYQEHHADCIAMSGLLVKSTGFMKENLEVFNEREITAPVILGGAALTRRFVEVDCQNVYRGKVVYGRDAFADLYFLDALVEAKSRSAWKDIEGFVDGFVPTSDDLKRLVAGSEAAAVSRPAATFRSTDALAEPEAISPIVRSAVAREVPRPVPPFWGVRLLGPEDLDLADIFRYLDLNALFAGQWNYRKAPDQSRSEYEAKRDAEMGPVLERLKAEVTENKLLHPQIAYGYFPCQAEGNTVQIYSFESFEQYRASGNPEHLAVRTRLHFPRQKGQDHLCIADYFADVTSGQLDVIGLQAVTVGHIATEYGQQLFKADRYSDYLYYYGLSVQTAEALADWTHTRIRHELAIAGKDAPDLRRLIAGGYQGARFSYGYPACPNLAEQAILLELVHADAIDLTMDESHQLFPEQSTTAIVCHHPEARYFGV</sequence>
<dbReference type="GO" id="GO:0032259">
    <property type="term" value="P:methylation"/>
    <property type="evidence" value="ECO:0007669"/>
    <property type="project" value="UniProtKB-KW"/>
</dbReference>
<dbReference type="PROSITE" id="PS50972">
    <property type="entry name" value="PTERIN_BINDING"/>
    <property type="match status" value="1"/>
</dbReference>
<feature type="binding site" evidence="21 23">
    <location>
        <position position="292"/>
    </location>
    <ligand>
        <name>Zn(2+)</name>
        <dbReference type="ChEBI" id="CHEBI:29105"/>
    </ligand>
</feature>
<dbReference type="InterPro" id="IPR037010">
    <property type="entry name" value="VitB12-dep_Met_synth_activ_sf"/>
</dbReference>
<dbReference type="FunFam" id="3.20.20.20:FF:000007">
    <property type="entry name" value="Methionine synthase"/>
    <property type="match status" value="1"/>
</dbReference>
<dbReference type="SUPFAM" id="SSF51717">
    <property type="entry name" value="Dihydropteroate synthetase-like"/>
    <property type="match status" value="1"/>
</dbReference>
<evidence type="ECO:0000313" key="29">
    <source>
        <dbReference type="EMBL" id="AGY57237.1"/>
    </source>
</evidence>
<organism evidence="29 30">
    <name type="scientific">Gloeobacter kilaueensis (strain ATCC BAA-2537 / CCAP 1431/1 / ULC 316 / JS1)</name>
    <dbReference type="NCBI Taxonomy" id="1183438"/>
    <lineage>
        <taxon>Bacteria</taxon>
        <taxon>Bacillati</taxon>
        <taxon>Cyanobacteriota</taxon>
        <taxon>Cyanophyceae</taxon>
        <taxon>Gloeobacterales</taxon>
        <taxon>Gloeobacteraceae</taxon>
        <taxon>Gloeobacter</taxon>
    </lineage>
</organism>
<evidence type="ECO:0000259" key="24">
    <source>
        <dbReference type="PROSITE" id="PS50970"/>
    </source>
</evidence>
<dbReference type="Gene3D" id="3.20.20.20">
    <property type="entry name" value="Dihydropteroate synthase-like"/>
    <property type="match status" value="1"/>
</dbReference>
<dbReference type="KEGG" id="glj:GKIL_0991"/>
<evidence type="ECO:0000256" key="5">
    <source>
        <dbReference type="ARBA" id="ARBA00010398"/>
    </source>
</evidence>
<evidence type="ECO:0000313" key="30">
    <source>
        <dbReference type="Proteomes" id="UP000017396"/>
    </source>
</evidence>
<dbReference type="InterPro" id="IPR036594">
    <property type="entry name" value="Meth_synthase_dom"/>
</dbReference>
<evidence type="ECO:0000256" key="15">
    <source>
        <dbReference type="ARBA" id="ARBA00022833"/>
    </source>
</evidence>
<dbReference type="InterPro" id="IPR050554">
    <property type="entry name" value="Met_Synthase/Corrinoid"/>
</dbReference>
<feature type="binding site" description="axial binding residue" evidence="21">
    <location>
        <position position="732"/>
    </location>
    <ligand>
        <name>methylcob(III)alamin</name>
        <dbReference type="ChEBI" id="CHEBI:28115"/>
    </ligand>
    <ligandPart>
        <name>Co</name>
        <dbReference type="ChEBI" id="CHEBI:27638"/>
    </ligandPart>
</feature>